<accession>A0A433AWK5</accession>
<dbReference type="GO" id="GO:0016094">
    <property type="term" value="P:polyprenol biosynthetic process"/>
    <property type="evidence" value="ECO:0007669"/>
    <property type="project" value="TreeGrafter"/>
</dbReference>
<evidence type="ECO:0000313" key="4">
    <source>
        <dbReference type="EMBL" id="RUP07071.1"/>
    </source>
</evidence>
<feature type="transmembrane region" description="Helical" evidence="2">
    <location>
        <begin position="60"/>
        <end position="77"/>
    </location>
</feature>
<dbReference type="NCBIfam" id="TIGR00055">
    <property type="entry name" value="uppS"/>
    <property type="match status" value="1"/>
</dbReference>
<gene>
    <name evidence="4" type="ORF">BC936DRAFT_140212</name>
</gene>
<evidence type="ECO:0000256" key="1">
    <source>
        <dbReference type="ARBA" id="ARBA00022679"/>
    </source>
</evidence>
<dbReference type="GO" id="GO:0045547">
    <property type="term" value="F:ditrans,polycis-polyprenyl diphosphate synthase [(2E,6E)-farnesyl diphosphate specific] activity"/>
    <property type="evidence" value="ECO:0007669"/>
    <property type="project" value="TreeGrafter"/>
</dbReference>
<dbReference type="SUPFAM" id="SSF64005">
    <property type="entry name" value="Undecaprenyl diphosphate synthase"/>
    <property type="match status" value="1"/>
</dbReference>
<dbReference type="Pfam" id="PF01255">
    <property type="entry name" value="Prenyltransf"/>
    <property type="match status" value="1"/>
</dbReference>
<feature type="transmembrane region" description="Helical" evidence="2">
    <location>
        <begin position="28"/>
        <end position="53"/>
    </location>
</feature>
<dbReference type="Pfam" id="PF09995">
    <property type="entry name" value="MPAB_Lcp_cat"/>
    <property type="match status" value="1"/>
</dbReference>
<dbReference type="PANTHER" id="PTHR10291">
    <property type="entry name" value="DEHYDRODOLICHYL DIPHOSPHATE SYNTHASE FAMILY MEMBER"/>
    <property type="match status" value="1"/>
</dbReference>
<evidence type="ECO:0000313" key="5">
    <source>
        <dbReference type="Proteomes" id="UP000268093"/>
    </source>
</evidence>
<dbReference type="HAMAP" id="MF_01139">
    <property type="entry name" value="ISPT"/>
    <property type="match status" value="1"/>
</dbReference>
<proteinExistence type="inferred from homology"/>
<dbReference type="OrthoDB" id="4173905at2759"/>
<comment type="caution">
    <text evidence="4">The sequence shown here is derived from an EMBL/GenBank/DDBJ whole genome shotgun (WGS) entry which is preliminary data.</text>
</comment>
<evidence type="ECO:0000256" key="2">
    <source>
        <dbReference type="SAM" id="Phobius"/>
    </source>
</evidence>
<feature type="transmembrane region" description="Helical" evidence="2">
    <location>
        <begin position="89"/>
        <end position="115"/>
    </location>
</feature>
<sequence>MVAKHCTSRTLEASLTMEFKFRWWFARIYPHIIALSLLHAAVPLLSNSIPAWIAYLPSRLALFSLLLRAISFGFYLLDNDSTASHHRRNIGIATFFSAYIALVLQLRHPLVAAGVRRHGRISMRRLLRTILFLDVYIYGSQKDQEKVVEWLRGVHRRVEGTVLRSKLVKDDQDAAANAGDLDLIGAKYGFTEDLQIWVLATTAYSYVWYHQYLGRPLSEHRRNEYCSMLMMIAHRLGVPAERLPLSYEAMEELIHQNIARYPCTAGLSEMLAGIEVNIPPLISMVFKHGFLFSQIHDVTVSQSSGFVGRAWFHLLVAAYQFIYDIAPMISVSGIILLMTFLEPKLQATLDQTFCEIGASPDGPRPIEALTNEARDYTKVLQWFLARGRLSDLDYWVLKRVNRVDLEAPLAITIQFWAAIIRGYYRVTSDAVSGAFADARLRLAERRLANIPADTLPVHMGIVMDGNRRWARVRGMEIIHGHVKGAWKLLEVLGWWMEHHRGNLKYMTFWTFSTDNFNRPESEVSGLMRLLASELGGLLYNSYIHFFKIRVVVIGDRSRLAQSLVDIIEEVECATAKYDSFFWQIAVAYGGQDEIVTSVNATLKANHSSATLAMLSANEISRYTYNGRLGYPRVNIILRTGGDHRTSGFLLWDSQYAELKFSSKLWPEFEESDFVAALVDYSKRDIRLGK</sequence>
<dbReference type="InterPro" id="IPR001441">
    <property type="entry name" value="UPP_synth-like"/>
</dbReference>
<dbReference type="AlphaFoldDB" id="A0A433AWK5"/>
<evidence type="ECO:0000259" key="3">
    <source>
        <dbReference type="Pfam" id="PF09995"/>
    </source>
</evidence>
<organism evidence="4 5">
    <name type="scientific">Jimgerdemannia flammicorona</name>
    <dbReference type="NCBI Taxonomy" id="994334"/>
    <lineage>
        <taxon>Eukaryota</taxon>
        <taxon>Fungi</taxon>
        <taxon>Fungi incertae sedis</taxon>
        <taxon>Mucoromycota</taxon>
        <taxon>Mucoromycotina</taxon>
        <taxon>Endogonomycetes</taxon>
        <taxon>Endogonales</taxon>
        <taxon>Endogonaceae</taxon>
        <taxon>Jimgerdemannia</taxon>
    </lineage>
</organism>
<dbReference type="GO" id="GO:0016491">
    <property type="term" value="F:oxidoreductase activity"/>
    <property type="evidence" value="ECO:0007669"/>
    <property type="project" value="InterPro"/>
</dbReference>
<keyword evidence="2" id="KW-0812">Transmembrane</keyword>
<dbReference type="GO" id="GO:0005783">
    <property type="term" value="C:endoplasmic reticulum"/>
    <property type="evidence" value="ECO:0007669"/>
    <property type="project" value="TreeGrafter"/>
</dbReference>
<keyword evidence="1" id="KW-0808">Transferase</keyword>
<keyword evidence="5" id="KW-1185">Reference proteome</keyword>
<feature type="domain" description="ER-bound oxygenase mpaB/mpaB'/Rubber oxygenase catalytic" evidence="3">
    <location>
        <begin position="94"/>
        <end position="279"/>
    </location>
</feature>
<dbReference type="CDD" id="cd00475">
    <property type="entry name" value="Cis_IPPS"/>
    <property type="match status" value="1"/>
</dbReference>
<name>A0A433AWK5_9FUNG</name>
<dbReference type="Proteomes" id="UP000268093">
    <property type="component" value="Unassembled WGS sequence"/>
</dbReference>
<keyword evidence="2" id="KW-1133">Transmembrane helix</keyword>
<protein>
    <submittedName>
        <fullName evidence="4">Putative undecaprenyl diphosphate synthase-domain-containing protein</fullName>
    </submittedName>
</protein>
<dbReference type="InterPro" id="IPR018713">
    <property type="entry name" value="MPAB/Lcp_cat_dom"/>
</dbReference>
<dbReference type="PANTHER" id="PTHR10291:SF44">
    <property type="entry name" value="ER-BOUND OXYGENASE MPAB_MPAB'_RUBBER OXYGENASE CATALYTIC DOMAIN-CONTAINING PROTEIN"/>
    <property type="match status" value="1"/>
</dbReference>
<dbReference type="InterPro" id="IPR036424">
    <property type="entry name" value="UPP_synth-like_sf"/>
</dbReference>
<dbReference type="Gene3D" id="3.40.1180.10">
    <property type="entry name" value="Decaprenyl diphosphate synthase-like"/>
    <property type="match status" value="1"/>
</dbReference>
<reference evidence="4 5" key="1">
    <citation type="journal article" date="2018" name="New Phytol.">
        <title>Phylogenomics of Endogonaceae and evolution of mycorrhizas within Mucoromycota.</title>
        <authorList>
            <person name="Chang Y."/>
            <person name="Desiro A."/>
            <person name="Na H."/>
            <person name="Sandor L."/>
            <person name="Lipzen A."/>
            <person name="Clum A."/>
            <person name="Barry K."/>
            <person name="Grigoriev I.V."/>
            <person name="Martin F.M."/>
            <person name="Stajich J.E."/>
            <person name="Smith M.E."/>
            <person name="Bonito G."/>
            <person name="Spatafora J.W."/>
        </authorList>
    </citation>
    <scope>NUCLEOTIDE SEQUENCE [LARGE SCALE GENOMIC DNA]</scope>
    <source>
        <strain evidence="4 5">GMNB39</strain>
    </source>
</reference>
<keyword evidence="2" id="KW-0472">Membrane</keyword>
<dbReference type="EMBL" id="RBNI01016614">
    <property type="protein sequence ID" value="RUP07071.1"/>
    <property type="molecule type" value="Genomic_DNA"/>
</dbReference>